<name>A0ABT5HZ50_9CAUL</name>
<keyword evidence="6" id="KW-0411">Iron-sulfur</keyword>
<dbReference type="RefSeq" id="WP_272749771.1">
    <property type="nucleotide sequence ID" value="NZ_JAQQKX010000027.1"/>
</dbReference>
<dbReference type="Pfam" id="PF12801">
    <property type="entry name" value="Fer4_5"/>
    <property type="match status" value="1"/>
</dbReference>
<feature type="transmembrane region" description="Helical" evidence="7">
    <location>
        <begin position="74"/>
        <end position="95"/>
    </location>
</feature>
<accession>A0ABT5HZ50</accession>
<evidence type="ECO:0000256" key="3">
    <source>
        <dbReference type="ARBA" id="ARBA00022723"/>
    </source>
</evidence>
<feature type="domain" description="4Fe-4S ferredoxin-type" evidence="8">
    <location>
        <begin position="243"/>
        <end position="272"/>
    </location>
</feature>
<evidence type="ECO:0000256" key="4">
    <source>
        <dbReference type="ARBA" id="ARBA00022982"/>
    </source>
</evidence>
<keyword evidence="7" id="KW-0812">Transmembrane</keyword>
<feature type="transmembrane region" description="Helical" evidence="7">
    <location>
        <begin position="184"/>
        <end position="202"/>
    </location>
</feature>
<keyword evidence="5" id="KW-0408">Iron</keyword>
<dbReference type="Gene3D" id="2.60.40.10">
    <property type="entry name" value="Immunoglobulins"/>
    <property type="match status" value="1"/>
</dbReference>
<evidence type="ECO:0000313" key="9">
    <source>
        <dbReference type="EMBL" id="MDC7685269.1"/>
    </source>
</evidence>
<dbReference type="InterPro" id="IPR017896">
    <property type="entry name" value="4Fe4S_Fe-S-bd"/>
</dbReference>
<evidence type="ECO:0000256" key="5">
    <source>
        <dbReference type="ARBA" id="ARBA00023004"/>
    </source>
</evidence>
<keyword evidence="4" id="KW-0249">Electron transport</keyword>
<feature type="transmembrane region" description="Helical" evidence="7">
    <location>
        <begin position="21"/>
        <end position="40"/>
    </location>
</feature>
<keyword evidence="10" id="KW-1185">Reference proteome</keyword>
<evidence type="ECO:0000256" key="2">
    <source>
        <dbReference type="ARBA" id="ARBA00022485"/>
    </source>
</evidence>
<dbReference type="InterPro" id="IPR032879">
    <property type="entry name" value="FixG_C"/>
</dbReference>
<dbReference type="NCBIfam" id="TIGR02745">
    <property type="entry name" value="ccoG_rdxA_fixG"/>
    <property type="match status" value="1"/>
</dbReference>
<gene>
    <name evidence="9" type="primary">ccoG</name>
    <name evidence="9" type="ORF">PQU92_18450</name>
</gene>
<evidence type="ECO:0000256" key="6">
    <source>
        <dbReference type="ARBA" id="ARBA00023014"/>
    </source>
</evidence>
<dbReference type="Pfam" id="PF11614">
    <property type="entry name" value="FixG_C"/>
    <property type="match status" value="1"/>
</dbReference>
<dbReference type="Pfam" id="PF13746">
    <property type="entry name" value="Fer4_18"/>
    <property type="match status" value="1"/>
</dbReference>
<keyword evidence="3" id="KW-0479">Metal-binding</keyword>
<dbReference type="InterPro" id="IPR017900">
    <property type="entry name" value="4Fe4S_Fe_S_CS"/>
</dbReference>
<sequence length="483" mass="54851">MSYFEKAAKIYPRRVRGTFRTVKWIVMIALLGLYYAAPWLRWDRGPHVPDQAIFIDLTGQRGYFFGIEIWPQEVYLLVGILILAAIGLFFATALLGRVWCGYACPQTVWTDLFVWVERFVQGDRNARKKLDDSRWTVEKLWKKGLTHLIWLVIGALTGGAWVFYFNDAPTLLSDMWHGDASWSVIGWIVALTLSTYFMAGFARENVCTYMCPYARFQSAMFDKDTLIISYQPERGEPRGKHKKGDNWDNRGHCIDCTACVVVCPMGIDIRDGLQMECISCGLCIDACNDVMKKLDLPGDLIRYDTENNQTHRLDISFRRRADRAATVVADPTAPSVRAKPRVRWVRPRTISYALILTVVGSVMLGAILTRQTTELNIIHNRAPQFVRLSDGDVRNAYSLKILNKSHEDRRYTLLVEGVVARDLSVLAAGDVPVTHLSVPANSVGEFRVRLTTSNGAPGRTDIRFVLTDPVTRRSARHDSYFVR</sequence>
<proteinExistence type="predicted"/>
<organism evidence="9 10">
    <name type="scientific">Asticcacaulis aquaticus</name>
    <dbReference type="NCBI Taxonomy" id="2984212"/>
    <lineage>
        <taxon>Bacteria</taxon>
        <taxon>Pseudomonadati</taxon>
        <taxon>Pseudomonadota</taxon>
        <taxon>Alphaproteobacteria</taxon>
        <taxon>Caulobacterales</taxon>
        <taxon>Caulobacteraceae</taxon>
        <taxon>Asticcacaulis</taxon>
    </lineage>
</organism>
<keyword evidence="2" id="KW-0004">4Fe-4S</keyword>
<dbReference type="EMBL" id="JAQQKX010000027">
    <property type="protein sequence ID" value="MDC7685269.1"/>
    <property type="molecule type" value="Genomic_DNA"/>
</dbReference>
<protein>
    <submittedName>
        <fullName evidence="9">Cytochrome c oxidase accessory protein CcoG</fullName>
    </submittedName>
</protein>
<comment type="caution">
    <text evidence="9">The sequence shown here is derived from an EMBL/GenBank/DDBJ whole genome shotgun (WGS) entry which is preliminary data.</text>
</comment>
<dbReference type="InterPro" id="IPR013783">
    <property type="entry name" value="Ig-like_fold"/>
</dbReference>
<keyword evidence="7" id="KW-1133">Transmembrane helix</keyword>
<evidence type="ECO:0000256" key="1">
    <source>
        <dbReference type="ARBA" id="ARBA00022448"/>
    </source>
</evidence>
<feature type="transmembrane region" description="Helical" evidence="7">
    <location>
        <begin position="349"/>
        <end position="368"/>
    </location>
</feature>
<dbReference type="Proteomes" id="UP001214854">
    <property type="component" value="Unassembled WGS sequence"/>
</dbReference>
<keyword evidence="7" id="KW-0472">Membrane</keyword>
<dbReference type="PANTHER" id="PTHR30176">
    <property type="entry name" value="FERREDOXIN-TYPE PROTEIN NAPH"/>
    <property type="match status" value="1"/>
</dbReference>
<dbReference type="PROSITE" id="PS51379">
    <property type="entry name" value="4FE4S_FER_2"/>
    <property type="match status" value="1"/>
</dbReference>
<dbReference type="PROSITE" id="PS00198">
    <property type="entry name" value="4FE4S_FER_1"/>
    <property type="match status" value="1"/>
</dbReference>
<reference evidence="9 10" key="1">
    <citation type="submission" date="2023-01" db="EMBL/GenBank/DDBJ databases">
        <title>Novel species of the genus Asticcacaulis isolated from rivers.</title>
        <authorList>
            <person name="Lu H."/>
        </authorList>
    </citation>
    <scope>NUCLEOTIDE SEQUENCE [LARGE SCALE GENOMIC DNA]</scope>
    <source>
        <strain evidence="9 10">BYS171W</strain>
    </source>
</reference>
<dbReference type="PANTHER" id="PTHR30176:SF3">
    <property type="entry name" value="FERREDOXIN-TYPE PROTEIN NAPH"/>
    <property type="match status" value="1"/>
</dbReference>
<keyword evidence="1" id="KW-0813">Transport</keyword>
<dbReference type="SUPFAM" id="SSF54862">
    <property type="entry name" value="4Fe-4S ferredoxins"/>
    <property type="match status" value="1"/>
</dbReference>
<dbReference type="InterPro" id="IPR014116">
    <property type="entry name" value="Cyt_c_oxidase_cbb3_FixG"/>
</dbReference>
<evidence type="ECO:0000256" key="7">
    <source>
        <dbReference type="SAM" id="Phobius"/>
    </source>
</evidence>
<evidence type="ECO:0000313" key="10">
    <source>
        <dbReference type="Proteomes" id="UP001214854"/>
    </source>
</evidence>
<dbReference type="InterPro" id="IPR051684">
    <property type="entry name" value="Electron_Trans/Redox"/>
</dbReference>
<evidence type="ECO:0000259" key="8">
    <source>
        <dbReference type="PROSITE" id="PS51379"/>
    </source>
</evidence>
<feature type="transmembrane region" description="Helical" evidence="7">
    <location>
        <begin position="144"/>
        <end position="164"/>
    </location>
</feature>